<feature type="transmembrane region" description="Helical" evidence="6">
    <location>
        <begin position="12"/>
        <end position="33"/>
    </location>
</feature>
<feature type="transmembrane region" description="Helical" evidence="6">
    <location>
        <begin position="140"/>
        <end position="161"/>
    </location>
</feature>
<dbReference type="GO" id="GO:0005886">
    <property type="term" value="C:plasma membrane"/>
    <property type="evidence" value="ECO:0007669"/>
    <property type="project" value="UniProtKB-SubCell"/>
</dbReference>
<dbReference type="Proteomes" id="UP000036756">
    <property type="component" value="Unassembled WGS sequence"/>
</dbReference>
<name>A0A0J8DGN8_CLOCY</name>
<gene>
    <name evidence="7" type="ORF">CLCY_8c01260</name>
</gene>
<keyword evidence="5 6" id="KW-0472">Membrane</keyword>
<evidence type="ECO:0000313" key="8">
    <source>
        <dbReference type="Proteomes" id="UP000036756"/>
    </source>
</evidence>
<evidence type="ECO:0000256" key="5">
    <source>
        <dbReference type="ARBA" id="ARBA00023136"/>
    </source>
</evidence>
<feature type="transmembrane region" description="Helical" evidence="6">
    <location>
        <begin position="433"/>
        <end position="454"/>
    </location>
</feature>
<feature type="transmembrane region" description="Helical" evidence="6">
    <location>
        <begin position="244"/>
        <end position="266"/>
    </location>
</feature>
<dbReference type="InterPro" id="IPR050833">
    <property type="entry name" value="Poly_Biosynth_Transport"/>
</dbReference>
<feature type="transmembrane region" description="Helical" evidence="6">
    <location>
        <begin position="53"/>
        <end position="71"/>
    </location>
</feature>
<feature type="transmembrane region" description="Helical" evidence="6">
    <location>
        <begin position="409"/>
        <end position="427"/>
    </location>
</feature>
<feature type="transmembrane region" description="Helical" evidence="6">
    <location>
        <begin position="83"/>
        <end position="102"/>
    </location>
</feature>
<dbReference type="InterPro" id="IPR002797">
    <property type="entry name" value="Polysacc_synth"/>
</dbReference>
<feature type="transmembrane region" description="Helical" evidence="6">
    <location>
        <begin position="377"/>
        <end position="397"/>
    </location>
</feature>
<dbReference type="RefSeq" id="WP_048569202.1">
    <property type="nucleotide sequence ID" value="NZ_LFVU01000001.1"/>
</dbReference>
<dbReference type="PANTHER" id="PTHR30250:SF11">
    <property type="entry name" value="O-ANTIGEN TRANSPORTER-RELATED"/>
    <property type="match status" value="1"/>
</dbReference>
<feature type="transmembrane region" description="Helical" evidence="6">
    <location>
        <begin position="167"/>
        <end position="187"/>
    </location>
</feature>
<dbReference type="STRING" id="1121307.CLCY_8c01260"/>
<evidence type="ECO:0000256" key="6">
    <source>
        <dbReference type="SAM" id="Phobius"/>
    </source>
</evidence>
<evidence type="ECO:0000256" key="4">
    <source>
        <dbReference type="ARBA" id="ARBA00022989"/>
    </source>
</evidence>
<keyword evidence="3 6" id="KW-0812">Transmembrane</keyword>
<dbReference type="PANTHER" id="PTHR30250">
    <property type="entry name" value="PST FAMILY PREDICTED COLANIC ACID TRANSPORTER"/>
    <property type="match status" value="1"/>
</dbReference>
<keyword evidence="2" id="KW-1003">Cell membrane</keyword>
<proteinExistence type="predicted"/>
<comment type="subcellular location">
    <subcellularLocation>
        <location evidence="1">Cell membrane</location>
        <topology evidence="1">Multi-pass membrane protein</topology>
    </subcellularLocation>
</comment>
<comment type="caution">
    <text evidence="7">The sequence shown here is derived from an EMBL/GenBank/DDBJ whole genome shotgun (WGS) entry which is preliminary data.</text>
</comment>
<feature type="transmembrane region" description="Helical" evidence="6">
    <location>
        <begin position="207"/>
        <end position="224"/>
    </location>
</feature>
<organism evidence="7 8">
    <name type="scientific">Clostridium cylindrosporum DSM 605</name>
    <dbReference type="NCBI Taxonomy" id="1121307"/>
    <lineage>
        <taxon>Bacteria</taxon>
        <taxon>Bacillati</taxon>
        <taxon>Bacillota</taxon>
        <taxon>Clostridia</taxon>
        <taxon>Eubacteriales</taxon>
        <taxon>Clostridiaceae</taxon>
        <taxon>Clostridium</taxon>
    </lineage>
</organism>
<evidence type="ECO:0000256" key="2">
    <source>
        <dbReference type="ARBA" id="ARBA00022475"/>
    </source>
</evidence>
<dbReference type="PATRIC" id="fig|1121307.3.peg.2582"/>
<evidence type="ECO:0000313" key="7">
    <source>
        <dbReference type="EMBL" id="KMT23389.1"/>
    </source>
</evidence>
<dbReference type="Pfam" id="PF01943">
    <property type="entry name" value="Polysacc_synt"/>
    <property type="match status" value="1"/>
</dbReference>
<keyword evidence="4 6" id="KW-1133">Transmembrane helix</keyword>
<feature type="transmembrane region" description="Helical" evidence="6">
    <location>
        <begin position="352"/>
        <end position="371"/>
    </location>
</feature>
<sequence length="463" mass="52506">MDRYKKLISNTAIFGIGTFSSKVLVFLLMPLYTRVLSNSDYGIVDLLVQTSNLLIPIVSVGITGAVIRFGLDKSIDKKDVFSIGLFTIFAGFCVFLLLEPILSKLNYISEHTRVIYIFVLTSSLRSLCSQFVRAKQYVKLYAFDGVLSTITTIIYNILFLVTFRLGILGYVMAIIFSDITSVIFLFVSARLHRYIHIKGIKLSTANVMYRYAIPLIPTTIFWWITNVSDRYLVSYMIGSKANGLYAVSYKIPSVIVLVSGIFMDAWQMSAISEDDSADREKFFTKVFGAYQAIIFISASMLVLLSKFITKILVSSSFYPSWRYIPFLVMATIFSCFVTFLGSIYMVEKKSSLSLVTMVVGAVINVILNLLFIPKIGVNGAALATLISYLVVFILRVINTKKYIKIKWNTWRIVLNITVIFIQSIVMISEISYWIFYEILLLGVIILFNMNDILVSIRKLIFNK</sequence>
<feature type="transmembrane region" description="Helical" evidence="6">
    <location>
        <begin position="287"/>
        <end position="308"/>
    </location>
</feature>
<reference evidence="7 8" key="1">
    <citation type="submission" date="2015-06" db="EMBL/GenBank/DDBJ databases">
        <title>Draft genome sequence of the purine-degrading Clostridium cylindrosporum HC-1 (DSM 605).</title>
        <authorList>
            <person name="Poehlein A."/>
            <person name="Schiel-Bengelsdorf B."/>
            <person name="Bengelsdorf F."/>
            <person name="Daniel R."/>
            <person name="Duerre P."/>
        </authorList>
    </citation>
    <scope>NUCLEOTIDE SEQUENCE [LARGE SCALE GENOMIC DNA]</scope>
    <source>
        <strain evidence="7 8">DSM 605</strain>
    </source>
</reference>
<protein>
    <submittedName>
        <fullName evidence="7">Polysaccharide biosynthesis protein</fullName>
    </submittedName>
</protein>
<keyword evidence="8" id="KW-1185">Reference proteome</keyword>
<dbReference type="EMBL" id="LFVU01000001">
    <property type="protein sequence ID" value="KMT23389.1"/>
    <property type="molecule type" value="Genomic_DNA"/>
</dbReference>
<dbReference type="AlphaFoldDB" id="A0A0J8DGN8"/>
<feature type="transmembrane region" description="Helical" evidence="6">
    <location>
        <begin position="320"/>
        <end position="340"/>
    </location>
</feature>
<accession>A0A0J8DGN8</accession>
<evidence type="ECO:0000256" key="3">
    <source>
        <dbReference type="ARBA" id="ARBA00022692"/>
    </source>
</evidence>
<feature type="transmembrane region" description="Helical" evidence="6">
    <location>
        <begin position="114"/>
        <end position="133"/>
    </location>
</feature>
<evidence type="ECO:0000256" key="1">
    <source>
        <dbReference type="ARBA" id="ARBA00004651"/>
    </source>
</evidence>